<dbReference type="GO" id="GO:0005737">
    <property type="term" value="C:cytoplasm"/>
    <property type="evidence" value="ECO:0007669"/>
    <property type="project" value="TreeGrafter"/>
</dbReference>
<reference evidence="2 3" key="1">
    <citation type="journal article" date="2021" name="Nat. Commun.">
        <title>Incipient diploidization of the medicinal plant Perilla within 10,000 years.</title>
        <authorList>
            <person name="Zhang Y."/>
            <person name="Shen Q."/>
            <person name="Leng L."/>
            <person name="Zhang D."/>
            <person name="Chen S."/>
            <person name="Shi Y."/>
            <person name="Ning Z."/>
            <person name="Chen S."/>
        </authorList>
    </citation>
    <scope>NUCLEOTIDE SEQUENCE [LARGE SCALE GENOMIC DNA]</scope>
    <source>
        <strain evidence="3">cv. PC099</strain>
    </source>
</reference>
<organism evidence="2 3">
    <name type="scientific">Perilla frutescens var. hirtella</name>
    <name type="common">Perilla citriodora</name>
    <name type="synonym">Perilla setoyensis</name>
    <dbReference type="NCBI Taxonomy" id="608512"/>
    <lineage>
        <taxon>Eukaryota</taxon>
        <taxon>Viridiplantae</taxon>
        <taxon>Streptophyta</taxon>
        <taxon>Embryophyta</taxon>
        <taxon>Tracheophyta</taxon>
        <taxon>Spermatophyta</taxon>
        <taxon>Magnoliopsida</taxon>
        <taxon>eudicotyledons</taxon>
        <taxon>Gunneridae</taxon>
        <taxon>Pentapetalae</taxon>
        <taxon>asterids</taxon>
        <taxon>lamiids</taxon>
        <taxon>Lamiales</taxon>
        <taxon>Lamiaceae</taxon>
        <taxon>Nepetoideae</taxon>
        <taxon>Elsholtzieae</taxon>
        <taxon>Perilla</taxon>
    </lineage>
</organism>
<gene>
    <name evidence="2" type="ORF">C2S53_011586</name>
</gene>
<feature type="region of interest" description="Disordered" evidence="1">
    <location>
        <begin position="1"/>
        <end position="24"/>
    </location>
</feature>
<dbReference type="InterPro" id="IPR040381">
    <property type="entry name" value="At4g14450-like"/>
</dbReference>
<proteinExistence type="predicted"/>
<dbReference type="PANTHER" id="PTHR33912:SF2">
    <property type="entry name" value="PUTATIVE-RELATED"/>
    <property type="match status" value="1"/>
</dbReference>
<sequence>MADSGNRKSSARRQPNRLQKRAPASLQISPVVEWKAAIPLLSPLVSPTSDDLKIEVRSCSNSGKEPSAGEKSVVVMKKWQHPAAPFGYEPSPFMPFVHTGISDRL</sequence>
<keyword evidence="3" id="KW-1185">Reference proteome</keyword>
<dbReference type="AlphaFoldDB" id="A0AAD4IQG0"/>
<dbReference type="PANTHER" id="PTHR33912">
    <property type="entry name" value="OS01G0939400 PROTEIN"/>
    <property type="match status" value="1"/>
</dbReference>
<evidence type="ECO:0000313" key="2">
    <source>
        <dbReference type="EMBL" id="KAH6757076.1"/>
    </source>
</evidence>
<protein>
    <submittedName>
        <fullName evidence="2">Uncharacterized protein</fullName>
    </submittedName>
</protein>
<accession>A0AAD4IQG0</accession>
<evidence type="ECO:0000256" key="1">
    <source>
        <dbReference type="SAM" id="MobiDB-lite"/>
    </source>
</evidence>
<feature type="compositionally biased region" description="Basic residues" evidence="1">
    <location>
        <begin position="9"/>
        <end position="20"/>
    </location>
</feature>
<evidence type="ECO:0000313" key="3">
    <source>
        <dbReference type="Proteomes" id="UP001190926"/>
    </source>
</evidence>
<dbReference type="GO" id="GO:0005634">
    <property type="term" value="C:nucleus"/>
    <property type="evidence" value="ECO:0007669"/>
    <property type="project" value="TreeGrafter"/>
</dbReference>
<comment type="caution">
    <text evidence="2">The sequence shown here is derived from an EMBL/GenBank/DDBJ whole genome shotgun (WGS) entry which is preliminary data.</text>
</comment>
<name>A0AAD4IQG0_PERFH</name>
<dbReference type="EMBL" id="SDAM02029497">
    <property type="protein sequence ID" value="KAH6757076.1"/>
    <property type="molecule type" value="Genomic_DNA"/>
</dbReference>
<dbReference type="Proteomes" id="UP001190926">
    <property type="component" value="Unassembled WGS sequence"/>
</dbReference>